<accession>A0A1V6UC70</accession>
<dbReference type="Proteomes" id="UP000191500">
    <property type="component" value="Unassembled WGS sequence"/>
</dbReference>
<sequence length="243" mass="25829">MLPIVSLGFRIVHKVYNAVTSCVQIQHRTREAVEPVEPCVLSAHHQPAAMGALEPNPPAALVYAKISIATSATVVHVTGLVLAEHQPAAQALAQISPLIPGTVVLAMHSPVLGCRLAAVQAGVLILRPRLLIAAPVTTCAQQTNQPAAPEHAPTSSQTPTIVADARSNAPAPLQPAVTGYVQILVRISRTVEVVRQLRAWAPKQRVALASVQIWRPISITVGLAQRVRVLVLIQLAARGHVWI</sequence>
<evidence type="ECO:0000313" key="1">
    <source>
        <dbReference type="EMBL" id="OQE36037.1"/>
    </source>
</evidence>
<comment type="caution">
    <text evidence="1">The sequence shown here is derived from an EMBL/GenBank/DDBJ whole genome shotgun (WGS) entry which is preliminary data.</text>
</comment>
<reference evidence="2" key="1">
    <citation type="journal article" date="2017" name="Nat. Microbiol.">
        <title>Global analysis of biosynthetic gene clusters reveals vast potential of secondary metabolite production in Penicillium species.</title>
        <authorList>
            <person name="Nielsen J.C."/>
            <person name="Grijseels S."/>
            <person name="Prigent S."/>
            <person name="Ji B."/>
            <person name="Dainat J."/>
            <person name="Nielsen K.F."/>
            <person name="Frisvad J.C."/>
            <person name="Workman M."/>
            <person name="Nielsen J."/>
        </authorList>
    </citation>
    <scope>NUCLEOTIDE SEQUENCE [LARGE SCALE GENOMIC DNA]</scope>
    <source>
        <strain evidence="2">IBT 31321</strain>
    </source>
</reference>
<name>A0A1V6UC70_9EURO</name>
<evidence type="ECO:0000313" key="2">
    <source>
        <dbReference type="Proteomes" id="UP000191500"/>
    </source>
</evidence>
<gene>
    <name evidence="1" type="ORF">PENCOP_c012G04753</name>
</gene>
<proteinExistence type="predicted"/>
<dbReference type="EMBL" id="MDDG01000012">
    <property type="protein sequence ID" value="OQE36037.1"/>
    <property type="molecule type" value="Genomic_DNA"/>
</dbReference>
<keyword evidence="2" id="KW-1185">Reference proteome</keyword>
<dbReference type="AlphaFoldDB" id="A0A1V6UC70"/>
<organism evidence="1 2">
    <name type="scientific">Penicillium coprophilum</name>
    <dbReference type="NCBI Taxonomy" id="36646"/>
    <lineage>
        <taxon>Eukaryota</taxon>
        <taxon>Fungi</taxon>
        <taxon>Dikarya</taxon>
        <taxon>Ascomycota</taxon>
        <taxon>Pezizomycotina</taxon>
        <taxon>Eurotiomycetes</taxon>
        <taxon>Eurotiomycetidae</taxon>
        <taxon>Eurotiales</taxon>
        <taxon>Aspergillaceae</taxon>
        <taxon>Penicillium</taxon>
    </lineage>
</organism>
<protein>
    <submittedName>
        <fullName evidence="1">Uncharacterized protein</fullName>
    </submittedName>
</protein>